<sequence>MSPSFQRIGSVHAHVPLYNAPPVHIEPEHFSDDEASPGCFSRSIPFVSTPCYNCEDFSRVSSLFRFESFSKFGVLVHVLAPPLDDTLPYHRAPIDIVIVLDVGGSMASKSILRSVLILPLRRMSESGREDATSVIDSLSQLVELILLRDSRKGLGERMETGELYERSGRAYVLSRMSSHSWKRAAIRGHSMSISSGGNSDMSTTTSYETPSMTEHGIEVPNSNFAHVE</sequence>
<evidence type="ECO:0000259" key="2">
    <source>
        <dbReference type="Pfam" id="PF14624"/>
    </source>
</evidence>
<reference evidence="3 4" key="1">
    <citation type="submission" date="2024-01" db="EMBL/GenBank/DDBJ databases">
        <authorList>
            <person name="Waweru B."/>
        </authorList>
    </citation>
    <scope>NUCLEOTIDE SEQUENCE [LARGE SCALE GENOMIC DNA]</scope>
</reference>
<dbReference type="PANTHER" id="PTHR10579">
    <property type="entry name" value="CALCIUM-ACTIVATED CHLORIDE CHANNEL REGULATOR"/>
    <property type="match status" value="1"/>
</dbReference>
<dbReference type="Pfam" id="PF14624">
    <property type="entry name" value="Vwaint"/>
    <property type="match status" value="1"/>
</dbReference>
<feature type="compositionally biased region" description="Polar residues" evidence="1">
    <location>
        <begin position="192"/>
        <end position="212"/>
    </location>
</feature>
<dbReference type="InterPro" id="IPR032838">
    <property type="entry name" value="Vwaint_dom"/>
</dbReference>
<dbReference type="InterPro" id="IPR051266">
    <property type="entry name" value="CLCR"/>
</dbReference>
<feature type="domain" description="VWA-Hint protein Vwaint" evidence="2">
    <location>
        <begin position="148"/>
        <end position="213"/>
    </location>
</feature>
<dbReference type="AlphaFoldDB" id="A0AAV1RGW7"/>
<name>A0AAV1RGW7_9ROSI</name>
<feature type="region of interest" description="Disordered" evidence="1">
    <location>
        <begin position="192"/>
        <end position="228"/>
    </location>
</feature>
<dbReference type="EMBL" id="CAWUPB010000994">
    <property type="protein sequence ID" value="CAK7335854.1"/>
    <property type="molecule type" value="Genomic_DNA"/>
</dbReference>
<accession>A0AAV1RGW7</accession>
<proteinExistence type="predicted"/>
<dbReference type="Proteomes" id="UP001314170">
    <property type="component" value="Unassembled WGS sequence"/>
</dbReference>
<protein>
    <recommendedName>
        <fullName evidence="2">VWA-Hint protein Vwaint domain-containing protein</fullName>
    </recommendedName>
</protein>
<evidence type="ECO:0000256" key="1">
    <source>
        <dbReference type="SAM" id="MobiDB-lite"/>
    </source>
</evidence>
<dbReference type="PANTHER" id="PTHR10579:SF146">
    <property type="entry name" value="RING-TYPE DOMAIN-CONTAINING PROTEIN"/>
    <property type="match status" value="1"/>
</dbReference>
<organism evidence="3 4">
    <name type="scientific">Dovyalis caffra</name>
    <dbReference type="NCBI Taxonomy" id="77055"/>
    <lineage>
        <taxon>Eukaryota</taxon>
        <taxon>Viridiplantae</taxon>
        <taxon>Streptophyta</taxon>
        <taxon>Embryophyta</taxon>
        <taxon>Tracheophyta</taxon>
        <taxon>Spermatophyta</taxon>
        <taxon>Magnoliopsida</taxon>
        <taxon>eudicotyledons</taxon>
        <taxon>Gunneridae</taxon>
        <taxon>Pentapetalae</taxon>
        <taxon>rosids</taxon>
        <taxon>fabids</taxon>
        <taxon>Malpighiales</taxon>
        <taxon>Salicaceae</taxon>
        <taxon>Flacourtieae</taxon>
        <taxon>Dovyalis</taxon>
    </lineage>
</organism>
<gene>
    <name evidence="3" type="ORF">DCAF_LOCUS10857</name>
</gene>
<evidence type="ECO:0000313" key="3">
    <source>
        <dbReference type="EMBL" id="CAK7335854.1"/>
    </source>
</evidence>
<comment type="caution">
    <text evidence="3">The sequence shown here is derived from an EMBL/GenBank/DDBJ whole genome shotgun (WGS) entry which is preliminary data.</text>
</comment>
<keyword evidence="4" id="KW-1185">Reference proteome</keyword>
<evidence type="ECO:0000313" key="4">
    <source>
        <dbReference type="Proteomes" id="UP001314170"/>
    </source>
</evidence>